<dbReference type="InterPro" id="IPR016181">
    <property type="entry name" value="Acyl_CoA_acyltransferase"/>
</dbReference>
<keyword evidence="2" id="KW-1133">Transmembrane helix</keyword>
<protein>
    <submittedName>
        <fullName evidence="5">Probable N-acetyltransferase 8</fullName>
    </submittedName>
</protein>
<feature type="domain" description="N-acetyltransferase" evidence="3">
    <location>
        <begin position="61"/>
        <end position="210"/>
    </location>
</feature>
<keyword evidence="2" id="KW-0812">Transmembrane</keyword>
<dbReference type="RefSeq" id="XP_008569406.1">
    <property type="nucleotide sequence ID" value="XM_008571184.1"/>
</dbReference>
<evidence type="ECO:0000259" key="3">
    <source>
        <dbReference type="PROSITE" id="PS51186"/>
    </source>
</evidence>
<dbReference type="CDD" id="cd04301">
    <property type="entry name" value="NAT_SF"/>
    <property type="match status" value="1"/>
</dbReference>
<dbReference type="InterPro" id="IPR000182">
    <property type="entry name" value="GNAT_dom"/>
</dbReference>
<dbReference type="PANTHER" id="PTHR13947">
    <property type="entry name" value="GNAT FAMILY N-ACETYLTRANSFERASE"/>
    <property type="match status" value="1"/>
</dbReference>
<reference evidence="5" key="1">
    <citation type="submission" date="2025-08" db="UniProtKB">
        <authorList>
            <consortium name="RefSeq"/>
        </authorList>
    </citation>
    <scope>IDENTIFICATION</scope>
</reference>
<gene>
    <name evidence="5" type="primary">LOC103589248</name>
</gene>
<organism evidence="4 5">
    <name type="scientific">Galeopterus variegatus</name>
    <name type="common">Malayan flying lemur</name>
    <name type="synonym">Cynocephalus variegatus</name>
    <dbReference type="NCBI Taxonomy" id="482537"/>
    <lineage>
        <taxon>Eukaryota</taxon>
        <taxon>Metazoa</taxon>
        <taxon>Chordata</taxon>
        <taxon>Craniata</taxon>
        <taxon>Vertebrata</taxon>
        <taxon>Euteleostomi</taxon>
        <taxon>Mammalia</taxon>
        <taxon>Eutheria</taxon>
        <taxon>Euarchontoglires</taxon>
        <taxon>Dermoptera</taxon>
        <taxon>Cynocephalidae</taxon>
        <taxon>Galeopterus</taxon>
    </lineage>
</organism>
<dbReference type="SUPFAM" id="SSF55729">
    <property type="entry name" value="Acyl-CoA N-acyltransferases (Nat)"/>
    <property type="match status" value="1"/>
</dbReference>
<dbReference type="GeneID" id="103589248"/>
<evidence type="ECO:0000313" key="5">
    <source>
        <dbReference type="RefSeq" id="XP_008569406.1"/>
    </source>
</evidence>
<name>A0ABM0QM15_GALVR</name>
<keyword evidence="1" id="KW-0808">Transferase</keyword>
<dbReference type="Proteomes" id="UP000694923">
    <property type="component" value="Unplaced"/>
</dbReference>
<evidence type="ECO:0000256" key="2">
    <source>
        <dbReference type="SAM" id="Phobius"/>
    </source>
</evidence>
<evidence type="ECO:0000256" key="1">
    <source>
        <dbReference type="ARBA" id="ARBA00022679"/>
    </source>
</evidence>
<dbReference type="PROSITE" id="PS51186">
    <property type="entry name" value="GNAT"/>
    <property type="match status" value="1"/>
</dbReference>
<proteinExistence type="predicted"/>
<sequence length="237" mass="26442">MASFHIRKYGESDRKWVLDLFSQGVLEQVPTTFCHLLKLRRTLVLIGGGPISLLLVSGSWLLALTATLTLLAVLWFLARYPWKEYEVLSLCTDMSDITKSYLSEHGSCFWVAESEEQVVGIVGARPVGEPTSQKKQLELLHLCVAFEHRHQGIAKALVRTVLQFARTQGYNEVVLVTCILQQSALAIYQGLGFQKTRQYYSSLSMRLVAAPLISGPYDHPHPPSCPVVPCQISLEGI</sequence>
<feature type="transmembrane region" description="Helical" evidence="2">
    <location>
        <begin position="51"/>
        <end position="78"/>
    </location>
</feature>
<dbReference type="InterPro" id="IPR050769">
    <property type="entry name" value="NAT_camello-type"/>
</dbReference>
<keyword evidence="4" id="KW-1185">Reference proteome</keyword>
<accession>A0ABM0QM15</accession>
<dbReference type="Gene3D" id="3.40.630.30">
    <property type="match status" value="1"/>
</dbReference>
<keyword evidence="2" id="KW-0472">Membrane</keyword>
<evidence type="ECO:0000313" key="4">
    <source>
        <dbReference type="Proteomes" id="UP000694923"/>
    </source>
</evidence>
<dbReference type="Pfam" id="PF00583">
    <property type="entry name" value="Acetyltransf_1"/>
    <property type="match status" value="1"/>
</dbReference>
<dbReference type="PANTHER" id="PTHR13947:SF48">
    <property type="entry name" value="N-ACETYLTRANSFERASE 8-RELATED"/>
    <property type="match status" value="1"/>
</dbReference>